<protein>
    <submittedName>
        <fullName evidence="1">Uncharacterized protein</fullName>
    </submittedName>
</protein>
<reference evidence="1 2" key="1">
    <citation type="submission" date="2024-02" db="EMBL/GenBank/DDBJ databases">
        <authorList>
            <consortium name="ELIXIR-Norway"/>
            <consortium name="Elixir Norway"/>
        </authorList>
    </citation>
    <scope>NUCLEOTIDE SEQUENCE [LARGE SCALE GENOMIC DNA]</scope>
</reference>
<dbReference type="Proteomes" id="UP001497512">
    <property type="component" value="Chromosome 1"/>
</dbReference>
<evidence type="ECO:0000313" key="2">
    <source>
        <dbReference type="Proteomes" id="UP001497512"/>
    </source>
</evidence>
<dbReference type="EMBL" id="OZ019893">
    <property type="protein sequence ID" value="CAK9191661.1"/>
    <property type="molecule type" value="Genomic_DNA"/>
</dbReference>
<accession>A0ABP0TF63</accession>
<keyword evidence="2" id="KW-1185">Reference proteome</keyword>
<name>A0ABP0TF63_9BRYO</name>
<sequence>MWLMEMMLFQDEHGLGEKTIPQGENGARRRCHRCSKMKMGTREGMGIERTFFMEKIELRKGWAKGKGDLSGNIAIHQKSPHCVLREVLGHQ</sequence>
<proteinExistence type="predicted"/>
<evidence type="ECO:0000313" key="1">
    <source>
        <dbReference type="EMBL" id="CAK9191661.1"/>
    </source>
</evidence>
<gene>
    <name evidence="1" type="ORF">CSSPTR1EN2_LOCUS1502</name>
</gene>
<organism evidence="1 2">
    <name type="scientific">Sphagnum troendelagicum</name>
    <dbReference type="NCBI Taxonomy" id="128251"/>
    <lineage>
        <taxon>Eukaryota</taxon>
        <taxon>Viridiplantae</taxon>
        <taxon>Streptophyta</taxon>
        <taxon>Embryophyta</taxon>
        <taxon>Bryophyta</taxon>
        <taxon>Sphagnophytina</taxon>
        <taxon>Sphagnopsida</taxon>
        <taxon>Sphagnales</taxon>
        <taxon>Sphagnaceae</taxon>
        <taxon>Sphagnum</taxon>
    </lineage>
</organism>